<dbReference type="GO" id="GO:0008233">
    <property type="term" value="F:peptidase activity"/>
    <property type="evidence" value="ECO:0007669"/>
    <property type="project" value="UniProtKB-KW"/>
</dbReference>
<keyword evidence="2" id="KW-0645">Protease</keyword>
<dbReference type="InterPro" id="IPR011249">
    <property type="entry name" value="Metalloenz_LuxS/M16"/>
</dbReference>
<dbReference type="Proteomes" id="UP000014411">
    <property type="component" value="Unassembled WGS sequence"/>
</dbReference>
<dbReference type="PANTHER" id="PTHR11851:SF224">
    <property type="entry name" value="PROCESSING PROTEASE"/>
    <property type="match status" value="1"/>
</dbReference>
<evidence type="ECO:0000313" key="3">
    <source>
        <dbReference type="Proteomes" id="UP000014411"/>
    </source>
</evidence>
<comment type="caution">
    <text evidence="2">The sequence shown here is derived from an EMBL/GenBank/DDBJ whole genome shotgun (WGS) entry which is preliminary data.</text>
</comment>
<dbReference type="GO" id="GO:0006508">
    <property type="term" value="P:proteolysis"/>
    <property type="evidence" value="ECO:0007669"/>
    <property type="project" value="UniProtKB-KW"/>
</dbReference>
<dbReference type="PANTHER" id="PTHR11851">
    <property type="entry name" value="METALLOPROTEASE"/>
    <property type="match status" value="1"/>
</dbReference>
<dbReference type="Pfam" id="PF05193">
    <property type="entry name" value="Peptidase_M16_C"/>
    <property type="match status" value="1"/>
</dbReference>
<evidence type="ECO:0000313" key="2">
    <source>
        <dbReference type="EMBL" id="EPE93937.1"/>
    </source>
</evidence>
<dbReference type="GO" id="GO:0046872">
    <property type="term" value="F:metal ion binding"/>
    <property type="evidence" value="ECO:0007669"/>
    <property type="project" value="InterPro"/>
</dbReference>
<dbReference type="AlphaFoldDB" id="S3H490"/>
<geneLocation type="plasmid" evidence="2">
    <name>pRg502a</name>
</geneLocation>
<dbReference type="Gene3D" id="3.30.830.10">
    <property type="entry name" value="Metalloenzyme, LuxS/M16 peptidase-like"/>
    <property type="match status" value="2"/>
</dbReference>
<organism evidence="2 3">
    <name type="scientific">Rhizobium grahamii CCGE 502</name>
    <dbReference type="NCBI Taxonomy" id="990285"/>
    <lineage>
        <taxon>Bacteria</taxon>
        <taxon>Pseudomonadati</taxon>
        <taxon>Pseudomonadota</taxon>
        <taxon>Alphaproteobacteria</taxon>
        <taxon>Hyphomicrobiales</taxon>
        <taxon>Rhizobiaceae</taxon>
        <taxon>Rhizobium/Agrobacterium group</taxon>
        <taxon>Rhizobium</taxon>
    </lineage>
</organism>
<reference evidence="2 3" key="1">
    <citation type="journal article" date="2012" name="J. Bacteriol.">
        <title>Genome sequence of Rhizobium grahamii CCGE502, a broad-host-range symbiont with low nodulation competitiveness in Phaseolus vulgaris.</title>
        <authorList>
            <person name="Althabegoiti M.J."/>
            <person name="Lozano L."/>
            <person name="Torres-Tejerizo G."/>
            <person name="Ormeno-Orrillo E."/>
            <person name="Rogel M.A."/>
            <person name="Gonzalez V."/>
            <person name="Martinez-Romero E."/>
        </authorList>
    </citation>
    <scope>NUCLEOTIDE SEQUENCE [LARGE SCALE GENOMIC DNA]</scope>
    <source>
        <strain evidence="2 3">CCGE 502</strain>
        <plasmid evidence="2">pRg502a</plasmid>
    </source>
</reference>
<keyword evidence="2" id="KW-0614">Plasmid</keyword>
<evidence type="ECO:0000259" key="1">
    <source>
        <dbReference type="Pfam" id="PF05193"/>
    </source>
</evidence>
<dbReference type="EMBL" id="AEYE02000038">
    <property type="protein sequence ID" value="EPE93937.1"/>
    <property type="molecule type" value="Genomic_DNA"/>
</dbReference>
<gene>
    <name evidence="2" type="ORF">RGCCGE502_34166</name>
</gene>
<keyword evidence="3" id="KW-1185">Reference proteome</keyword>
<sequence>MMTLKHALMECCTPLRTLKNCNVSPSEPGRHLIQQLQAGRGVRAWLWEDYTLPVIALAFSFKGGSVQDSFGKEGEVALMTRLLEEGAGDLAAEVYRERLDAADAEMNFYAKGDTVYGYLKVLADRKDTAFDLLRLALMQPRFDQASVERIRTKFLTDIKADANDPHAAARTAWRKTLYGDHQYSRQPEGTETTIAAITRKDLQIVHQKLVARGKLEVAVAGAIDSETLTDDLERIFGDLPPEPELVPIADINPLLAQQVQISYPLPKTELRLAYRGIGITDPYYFAAQLMNHILGSSSTSRLYKEVREKRGLSYSVSSSLVNRHHSSKLLVRCAGTRPDRAAEALSTIRAEIRRVAEEGVTEEELEIAKKNLIGGYAIRRLGSAEAIVSTLLESQERGEDTKFFERQSQSIQAVTTHGVLSVAERLFDHDPTVMVVGQSIGGG</sequence>
<dbReference type="InterPro" id="IPR050361">
    <property type="entry name" value="MPP/UQCRC_Complex"/>
</dbReference>
<feature type="domain" description="Peptidase M16 C-terminal" evidence="1">
    <location>
        <begin position="197"/>
        <end position="372"/>
    </location>
</feature>
<protein>
    <submittedName>
        <fullName evidence="2">Putative zinc protease-like protein y4wB</fullName>
    </submittedName>
</protein>
<dbReference type="HOGENOM" id="CLU_009902_6_2_5"/>
<dbReference type="SUPFAM" id="SSF63411">
    <property type="entry name" value="LuxS/MPP-like metallohydrolase"/>
    <property type="match status" value="2"/>
</dbReference>
<proteinExistence type="predicted"/>
<accession>S3H490</accession>
<keyword evidence="2" id="KW-0378">Hydrolase</keyword>
<dbReference type="InterPro" id="IPR007863">
    <property type="entry name" value="Peptidase_M16_C"/>
</dbReference>
<name>S3H490_9HYPH</name>